<name>A0A1Q2YK38_9ASCO</name>
<feature type="region of interest" description="Disordered" evidence="1">
    <location>
        <begin position="662"/>
        <end position="780"/>
    </location>
</feature>
<feature type="compositionally biased region" description="Low complexity" evidence="1">
    <location>
        <begin position="796"/>
        <end position="805"/>
    </location>
</feature>
<accession>A0A1Q2YK38</accession>
<feature type="region of interest" description="Disordered" evidence="1">
    <location>
        <begin position="1026"/>
        <end position="1097"/>
    </location>
</feature>
<feature type="compositionally biased region" description="Polar residues" evidence="1">
    <location>
        <begin position="745"/>
        <end position="773"/>
    </location>
</feature>
<feature type="compositionally biased region" description="Basic and acidic residues" evidence="1">
    <location>
        <begin position="353"/>
        <end position="362"/>
    </location>
</feature>
<feature type="compositionally biased region" description="Basic residues" evidence="1">
    <location>
        <begin position="1083"/>
        <end position="1097"/>
    </location>
</feature>
<proteinExistence type="predicted"/>
<dbReference type="EMBL" id="BDGI01000134">
    <property type="protein sequence ID" value="GAV29733.1"/>
    <property type="molecule type" value="Genomic_DNA"/>
</dbReference>
<feature type="region of interest" description="Disordered" evidence="1">
    <location>
        <begin position="793"/>
        <end position="839"/>
    </location>
</feature>
<feature type="compositionally biased region" description="Polar residues" evidence="1">
    <location>
        <begin position="480"/>
        <end position="499"/>
    </location>
</feature>
<dbReference type="AlphaFoldDB" id="A0A1Q2YK38"/>
<feature type="compositionally biased region" description="Polar residues" evidence="1">
    <location>
        <begin position="595"/>
        <end position="613"/>
    </location>
</feature>
<keyword evidence="3" id="KW-1185">Reference proteome</keyword>
<dbReference type="Proteomes" id="UP000186136">
    <property type="component" value="Unassembled WGS sequence"/>
</dbReference>
<evidence type="ECO:0000313" key="2">
    <source>
        <dbReference type="EMBL" id="GAV29733.1"/>
    </source>
</evidence>
<feature type="compositionally biased region" description="Polar residues" evidence="1">
    <location>
        <begin position="682"/>
        <end position="694"/>
    </location>
</feature>
<gene>
    <name evidence="2" type="ORF">PMKS-003235</name>
</gene>
<feature type="compositionally biased region" description="Polar residues" evidence="1">
    <location>
        <begin position="510"/>
        <end position="536"/>
    </location>
</feature>
<sequence>MQKLFLGDWKKRSPMLSKLRKVRSTILSTFTEKNNNEEKHQGPVNDGSSTPYPVIAGSSFQDVQNPITARQLEAYYNSLKLQNEALTEKLNRSSVIKGQTTASNVDDNSTRRAEKVANSWNNAESTNIEQGNSVASAKSSIPVEKNAVILFDESPESDAEMDDYPESLGLPQIISQPDPLERANLVQLKKMMEMEKYRRYRLSYLREHTRHVNRSGINKVSKSIMRQKYKKLGKSLDAHNLPKERQNKSGMFGISLLDTVDDTAIEIAGKESQIVKPIDDNIMRKLKFPASENSAANFAMPTKAKSFYAEEPKVGNQTKANENHIEKKPSFSSVSSEKPMFVFKETDIAPRKETDLSVDEKPSVAFSFNPPTPTKTVTSEPTNPTSTSKSTSDSKLAALSFGNMANLVEAKKEASTPTFSFGSTTDSSKNGFKKAIIENIPDEDGLNDASMDRIAKRKAPSTSDDNNQTTKSKKTFSFGVPTSSSFTIPNAPQISTKNLSDADAVPPEPQNASHEPKVTSSFQFGKSTSTTTSQGPLLNFGISKNDDKSKSSFESTTATAEKPSFSFGTAINKATEDQKNAGSETKPAPKPVFNFGSSAQTGDAPNFSLNGVSNAEGPKHVVGSSDAEKAAEKPTSLFGGSINTKTDDEVKPLFGDLKSINTSGFSAGNKGAESKSGFPFGTPSTTSGVESNGNEGAAKIDGKKQPSLTFGIPAGSSAAENGKSSSKTPAPAPTKPTFNFGANIPVSSFGSTASLGGNTENKQPNGISTTNALGESKFNFGNDAASTDLVGVSKRAQPPSAPASSTGSGFKFNAGSSTPNTPGVFSGFNNSPKPSANPKIEEVKSTLGAPATGFAFGTSVNSPSMFGSANSDTKKIFGATGMDGTADKSTFGNTGSTGTKGFTFGTSGGASAFGNSQSSNSPAFGVVNQPPATNKIFSINNNAFPSLNQAPKTALSGFGGAGGTGGAGQSPSFNFSPASAASNAVGFPSAPSAFGGMTNNGNSGNNSTNNGMMNMGNMFGGNAGNPGFPNANMSSGGNSSAGNSRSGTPSFNFTGQSGNVDPSSIFQSSQNGTPPPGQSNIMTRKRAYPRGMRNRRQ</sequence>
<evidence type="ECO:0000256" key="1">
    <source>
        <dbReference type="SAM" id="MobiDB-lite"/>
    </source>
</evidence>
<dbReference type="OrthoDB" id="3996230at2759"/>
<feature type="compositionally biased region" description="Polar residues" evidence="1">
    <location>
        <begin position="1048"/>
        <end position="1082"/>
    </location>
</feature>
<evidence type="ECO:0000313" key="3">
    <source>
        <dbReference type="Proteomes" id="UP000186136"/>
    </source>
</evidence>
<comment type="caution">
    <text evidence="2">The sequence shown here is derived from an EMBL/GenBank/DDBJ whole genome shotgun (WGS) entry which is preliminary data.</text>
</comment>
<feature type="region of interest" description="Disordered" evidence="1">
    <location>
        <begin position="353"/>
        <end position="394"/>
    </location>
</feature>
<feature type="region of interest" description="Disordered" evidence="1">
    <location>
        <begin position="30"/>
        <end position="50"/>
    </location>
</feature>
<feature type="compositionally biased region" description="Polar residues" evidence="1">
    <location>
        <begin position="814"/>
        <end position="834"/>
    </location>
</feature>
<organism evidence="2 3">
    <name type="scientific">Pichia membranifaciens</name>
    <dbReference type="NCBI Taxonomy" id="4926"/>
    <lineage>
        <taxon>Eukaryota</taxon>
        <taxon>Fungi</taxon>
        <taxon>Dikarya</taxon>
        <taxon>Ascomycota</taxon>
        <taxon>Saccharomycotina</taxon>
        <taxon>Pichiomycetes</taxon>
        <taxon>Pichiales</taxon>
        <taxon>Pichiaceae</taxon>
        <taxon>Pichia</taxon>
    </lineage>
</organism>
<feature type="compositionally biased region" description="Polar residues" evidence="1">
    <location>
        <begin position="460"/>
        <end position="470"/>
    </location>
</feature>
<reference evidence="2 3" key="1">
    <citation type="submission" date="2016-08" db="EMBL/GenBank/DDBJ databases">
        <title>Whole genome shotgun sequence of Pichia membranifaciens KS47-1.</title>
        <authorList>
            <person name="Konishi M."/>
            <person name="Ishida M."/>
            <person name="Arakawa T."/>
            <person name="Kato Y."/>
            <person name="Horiuchi J."/>
        </authorList>
    </citation>
    <scope>NUCLEOTIDE SEQUENCE [LARGE SCALE GENOMIC DNA]</scope>
    <source>
        <strain evidence="2 3">KS47-1</strain>
    </source>
</reference>
<feature type="region of interest" description="Disordered" evidence="1">
    <location>
        <begin position="314"/>
        <end position="333"/>
    </location>
</feature>
<feature type="compositionally biased region" description="Low complexity" evidence="1">
    <location>
        <begin position="376"/>
        <end position="394"/>
    </location>
</feature>
<protein>
    <submittedName>
        <fullName evidence="2">Uncharacterized protein</fullName>
    </submittedName>
</protein>
<feature type="region of interest" description="Disordered" evidence="1">
    <location>
        <begin position="456"/>
        <end position="647"/>
    </location>
</feature>
<feature type="compositionally biased region" description="Low complexity" evidence="1">
    <location>
        <begin position="1026"/>
        <end position="1047"/>
    </location>
</feature>